<evidence type="ECO:0000313" key="2">
    <source>
        <dbReference type="Proteomes" id="UP000069030"/>
    </source>
</evidence>
<protein>
    <submittedName>
        <fullName evidence="1">Uncharacterized protein</fullName>
    </submittedName>
</protein>
<sequence>MKKVLLLIPALLLLVSCNKKEMQLSRASFIVEEGIDDHSPIYFETGEEGKSFNLNDANRIAGTNYIVSVQRDLNAKEVLQEIKRIKDHKYAEDNMHRDEKGVYLSYADTLHKHLSLFPIKDLDFGFVGPTSLDKVVYLKDANNFLVEGKSVTKDQLIEAIKDKDSLQLGVNKDVTYETYLQTRIFFVEKEVVDQFLKTDLIY</sequence>
<reference evidence="1 2" key="1">
    <citation type="journal article" date="2016" name="J. Zhejiang Univ. Sci. B">
        <title>Antibiotic resistance mechanisms of Myroides sp.</title>
        <authorList>
            <person name="Hu S."/>
            <person name="Yuan S."/>
            <person name="Qu H."/>
            <person name="Jiang T."/>
            <person name="Zhou Y."/>
            <person name="Wang M."/>
            <person name="Ming D."/>
        </authorList>
    </citation>
    <scope>NUCLEOTIDE SEQUENCE [LARGE SCALE GENOMIC DNA]</scope>
    <source>
        <strain evidence="1 2">PR63039</strain>
    </source>
</reference>
<accession>A0A0S7EAD3</accession>
<dbReference type="RefSeq" id="WP_006258547.1">
    <property type="nucleotide sequence ID" value="NZ_BCMQ01000011.1"/>
</dbReference>
<dbReference type="Proteomes" id="UP000069030">
    <property type="component" value="Chromosome"/>
</dbReference>
<proteinExistence type="predicted"/>
<gene>
    <name evidence="1" type="ORF">AS202_16070</name>
</gene>
<dbReference type="GeneID" id="66976684"/>
<dbReference type="eggNOG" id="ENOG5030WUW">
    <property type="taxonomic scope" value="Bacteria"/>
</dbReference>
<evidence type="ECO:0000313" key="1">
    <source>
        <dbReference type="EMBL" id="ALU27566.1"/>
    </source>
</evidence>
<dbReference type="PROSITE" id="PS51257">
    <property type="entry name" value="PROKAR_LIPOPROTEIN"/>
    <property type="match status" value="1"/>
</dbReference>
<dbReference type="KEGG" id="mod:AS202_16070"/>
<dbReference type="AlphaFoldDB" id="A0A0S7EAD3"/>
<dbReference type="EMBL" id="CP013690">
    <property type="protein sequence ID" value="ALU27566.1"/>
    <property type="molecule type" value="Genomic_DNA"/>
</dbReference>
<organism evidence="1 2">
    <name type="scientific">Myroides odoratimimus</name>
    <dbReference type="NCBI Taxonomy" id="76832"/>
    <lineage>
        <taxon>Bacteria</taxon>
        <taxon>Pseudomonadati</taxon>
        <taxon>Bacteroidota</taxon>
        <taxon>Flavobacteriia</taxon>
        <taxon>Flavobacteriales</taxon>
        <taxon>Flavobacteriaceae</taxon>
        <taxon>Myroides</taxon>
    </lineage>
</organism>
<name>A0A0S7EAD3_9FLAO</name>